<dbReference type="EMBL" id="SORF01000001">
    <property type="protein sequence ID" value="TDY51052.1"/>
    <property type="molecule type" value="Genomic_DNA"/>
</dbReference>
<keyword evidence="2" id="KW-1185">Reference proteome</keyword>
<comment type="caution">
    <text evidence="1">The sequence shown here is derived from an EMBL/GenBank/DDBJ whole genome shotgun (WGS) entry which is preliminary data.</text>
</comment>
<reference evidence="1 2" key="1">
    <citation type="submission" date="2019-03" db="EMBL/GenBank/DDBJ databases">
        <title>Genomic Encyclopedia of Type Strains, Phase IV (KMG-IV): sequencing the most valuable type-strain genomes for metagenomic binning, comparative biology and taxonomic classification.</title>
        <authorList>
            <person name="Goeker M."/>
        </authorList>
    </citation>
    <scope>NUCLEOTIDE SEQUENCE [LARGE SCALE GENOMIC DNA]</scope>
    <source>
        <strain evidence="1 2">DSM 17974</strain>
    </source>
</reference>
<evidence type="ECO:0000313" key="1">
    <source>
        <dbReference type="EMBL" id="TDY51052.1"/>
    </source>
</evidence>
<accession>A0A4R8LV88</accession>
<dbReference type="Proteomes" id="UP000294581">
    <property type="component" value="Unassembled WGS sequence"/>
</dbReference>
<dbReference type="RefSeq" id="WP_134158051.1">
    <property type="nucleotide sequence ID" value="NZ_BSUS01000001.1"/>
</dbReference>
<dbReference type="Pfam" id="PF13797">
    <property type="entry name" value="Post_transc_reg"/>
    <property type="match status" value="1"/>
</dbReference>
<dbReference type="InterPro" id="IPR025716">
    <property type="entry name" value="Post-transcriptional_regulator"/>
</dbReference>
<proteinExistence type="predicted"/>
<sequence length="91" mass="10605">MDPFQLPSIAEHKAAILDLCRAKIEEFKLLGYDQVDFDEFWSYIESKVRFGIQLHELVELILSVRITDYMNYLTVNAYRQLDGGFGEPSRS</sequence>
<gene>
    <name evidence="1" type="ORF">C7445_10143</name>
</gene>
<organism evidence="1 2">
    <name type="scientific">Alicyclobacillus sacchari</name>
    <dbReference type="NCBI Taxonomy" id="392010"/>
    <lineage>
        <taxon>Bacteria</taxon>
        <taxon>Bacillati</taxon>
        <taxon>Bacillota</taxon>
        <taxon>Bacilli</taxon>
        <taxon>Bacillales</taxon>
        <taxon>Alicyclobacillaceae</taxon>
        <taxon>Alicyclobacillus</taxon>
    </lineage>
</organism>
<name>A0A4R8LV88_9BACL</name>
<dbReference type="OrthoDB" id="2990595at2"/>
<dbReference type="AlphaFoldDB" id="A0A4R8LV88"/>
<evidence type="ECO:0000313" key="2">
    <source>
        <dbReference type="Proteomes" id="UP000294581"/>
    </source>
</evidence>
<protein>
    <submittedName>
        <fullName evidence="1">ComN-like post-transcriptional regulator</fullName>
    </submittedName>
</protein>